<keyword evidence="1" id="KW-0472">Membrane</keyword>
<reference evidence="2 3" key="1">
    <citation type="journal article" date="2023" name="G3 (Bethesda)">
        <title>A chromosome-length genome assembly and annotation of blackberry (Rubus argutus, cv. 'Hillquist').</title>
        <authorList>
            <person name="Bruna T."/>
            <person name="Aryal R."/>
            <person name="Dudchenko O."/>
            <person name="Sargent D.J."/>
            <person name="Mead D."/>
            <person name="Buti M."/>
            <person name="Cavallini A."/>
            <person name="Hytonen T."/>
            <person name="Andres J."/>
            <person name="Pham M."/>
            <person name="Weisz D."/>
            <person name="Mascagni F."/>
            <person name="Usai G."/>
            <person name="Natali L."/>
            <person name="Bassil N."/>
            <person name="Fernandez G.E."/>
            <person name="Lomsadze A."/>
            <person name="Armour M."/>
            <person name="Olukolu B."/>
            <person name="Poorten T."/>
            <person name="Britton C."/>
            <person name="Davik J."/>
            <person name="Ashrafi H."/>
            <person name="Aiden E.L."/>
            <person name="Borodovsky M."/>
            <person name="Worthington M."/>
        </authorList>
    </citation>
    <scope>NUCLEOTIDE SEQUENCE [LARGE SCALE GENOMIC DNA]</scope>
    <source>
        <strain evidence="2">PI 553951</strain>
    </source>
</reference>
<keyword evidence="1" id="KW-1133">Transmembrane helix</keyword>
<proteinExistence type="predicted"/>
<evidence type="ECO:0000256" key="1">
    <source>
        <dbReference type="SAM" id="Phobius"/>
    </source>
</evidence>
<feature type="transmembrane region" description="Helical" evidence="1">
    <location>
        <begin position="12"/>
        <end position="33"/>
    </location>
</feature>
<evidence type="ECO:0000313" key="2">
    <source>
        <dbReference type="EMBL" id="KAK9901032.1"/>
    </source>
</evidence>
<keyword evidence="1" id="KW-0812">Transmembrane</keyword>
<keyword evidence="3" id="KW-1185">Reference proteome</keyword>
<sequence length="124" mass="13589">MRICGQRSLAGDMVRSLGIVLVCDLQVWMWLGWVKIEGWCDGDIDAGLGALSFWFWFRVGLVLIDYGGVVWVLRPIEQRIEQKEPGGDYLQGGFETAVNNGVRGRSEALRSAGGGDWGLSGRAG</sequence>
<organism evidence="2 3">
    <name type="scientific">Rubus argutus</name>
    <name type="common">Southern blackberry</name>
    <dbReference type="NCBI Taxonomy" id="59490"/>
    <lineage>
        <taxon>Eukaryota</taxon>
        <taxon>Viridiplantae</taxon>
        <taxon>Streptophyta</taxon>
        <taxon>Embryophyta</taxon>
        <taxon>Tracheophyta</taxon>
        <taxon>Spermatophyta</taxon>
        <taxon>Magnoliopsida</taxon>
        <taxon>eudicotyledons</taxon>
        <taxon>Gunneridae</taxon>
        <taxon>Pentapetalae</taxon>
        <taxon>rosids</taxon>
        <taxon>fabids</taxon>
        <taxon>Rosales</taxon>
        <taxon>Rosaceae</taxon>
        <taxon>Rosoideae</taxon>
        <taxon>Rosoideae incertae sedis</taxon>
        <taxon>Rubus</taxon>
    </lineage>
</organism>
<protein>
    <submittedName>
        <fullName evidence="2">Uncharacterized protein</fullName>
    </submittedName>
</protein>
<dbReference type="AlphaFoldDB" id="A0AAW1VJD6"/>
<feature type="transmembrane region" description="Helical" evidence="1">
    <location>
        <begin position="53"/>
        <end position="73"/>
    </location>
</feature>
<dbReference type="Proteomes" id="UP001457282">
    <property type="component" value="Unassembled WGS sequence"/>
</dbReference>
<comment type="caution">
    <text evidence="2">The sequence shown here is derived from an EMBL/GenBank/DDBJ whole genome shotgun (WGS) entry which is preliminary data.</text>
</comment>
<gene>
    <name evidence="2" type="ORF">M0R45_002301</name>
</gene>
<evidence type="ECO:0000313" key="3">
    <source>
        <dbReference type="Proteomes" id="UP001457282"/>
    </source>
</evidence>
<accession>A0AAW1VJD6</accession>
<name>A0AAW1VJD6_RUBAR</name>
<dbReference type="EMBL" id="JBEDUW010000340">
    <property type="protein sequence ID" value="KAK9901032.1"/>
    <property type="molecule type" value="Genomic_DNA"/>
</dbReference>